<dbReference type="EMBL" id="LYPB01000076">
    <property type="protein sequence ID" value="OAS16434.1"/>
    <property type="molecule type" value="Genomic_DNA"/>
</dbReference>
<comment type="caution">
    <text evidence="6">The sequence shown here is derived from an EMBL/GenBank/DDBJ whole genome shotgun (WGS) entry which is preliminary data.</text>
</comment>
<keyword evidence="1" id="KW-0805">Transcription regulation</keyword>
<name>A0A198A4L9_9BACL</name>
<evidence type="ECO:0000256" key="3">
    <source>
        <dbReference type="ARBA" id="ARBA00023163"/>
    </source>
</evidence>
<dbReference type="GO" id="GO:0043565">
    <property type="term" value="F:sequence-specific DNA binding"/>
    <property type="evidence" value="ECO:0007669"/>
    <property type="project" value="InterPro"/>
</dbReference>
<dbReference type="STRING" id="1850517.A8708_20725"/>
<dbReference type="InterPro" id="IPR018060">
    <property type="entry name" value="HTH_AraC"/>
</dbReference>
<feature type="transmembrane region" description="Helical" evidence="4">
    <location>
        <begin position="6"/>
        <end position="29"/>
    </location>
</feature>
<evidence type="ECO:0000256" key="1">
    <source>
        <dbReference type="ARBA" id="ARBA00023015"/>
    </source>
</evidence>
<protein>
    <recommendedName>
        <fullName evidence="5">HTH araC/xylS-type domain-containing protein</fullName>
    </recommendedName>
</protein>
<proteinExistence type="predicted"/>
<dbReference type="Pfam" id="PF12833">
    <property type="entry name" value="HTH_18"/>
    <property type="match status" value="1"/>
</dbReference>
<dbReference type="GO" id="GO:0003700">
    <property type="term" value="F:DNA-binding transcription factor activity"/>
    <property type="evidence" value="ECO:0007669"/>
    <property type="project" value="InterPro"/>
</dbReference>
<dbReference type="PANTHER" id="PTHR43280:SF2">
    <property type="entry name" value="HTH-TYPE TRANSCRIPTIONAL REGULATOR EXSA"/>
    <property type="match status" value="1"/>
</dbReference>
<reference evidence="6 7" key="1">
    <citation type="submission" date="2016-05" db="EMBL/GenBank/DDBJ databases">
        <title>Paenibacillus sp. 1ZS3-15 nov., isolated from the rhizosphere soil.</title>
        <authorList>
            <person name="Zhang X.X."/>
            <person name="Zhang J."/>
        </authorList>
    </citation>
    <scope>NUCLEOTIDE SEQUENCE [LARGE SCALE GENOMIC DNA]</scope>
    <source>
        <strain evidence="6 7">1ZS3-15</strain>
    </source>
</reference>
<dbReference type="InterPro" id="IPR041522">
    <property type="entry name" value="CdaR_GGDEF"/>
</dbReference>
<keyword evidence="4" id="KW-0472">Membrane</keyword>
<evidence type="ECO:0000259" key="5">
    <source>
        <dbReference type="PROSITE" id="PS01124"/>
    </source>
</evidence>
<dbReference type="PANTHER" id="PTHR43280">
    <property type="entry name" value="ARAC-FAMILY TRANSCRIPTIONAL REGULATOR"/>
    <property type="match status" value="1"/>
</dbReference>
<evidence type="ECO:0000256" key="4">
    <source>
        <dbReference type="SAM" id="Phobius"/>
    </source>
</evidence>
<dbReference type="AlphaFoldDB" id="A0A198A4L9"/>
<dbReference type="Pfam" id="PF17853">
    <property type="entry name" value="GGDEF_2"/>
    <property type="match status" value="1"/>
</dbReference>
<feature type="transmembrane region" description="Helical" evidence="4">
    <location>
        <begin position="258"/>
        <end position="287"/>
    </location>
</feature>
<evidence type="ECO:0000313" key="7">
    <source>
        <dbReference type="Proteomes" id="UP000078454"/>
    </source>
</evidence>
<dbReference type="Proteomes" id="UP000078454">
    <property type="component" value="Unassembled WGS sequence"/>
</dbReference>
<keyword evidence="2" id="KW-0238">DNA-binding</keyword>
<feature type="domain" description="HTH araC/xylS-type" evidence="5">
    <location>
        <begin position="648"/>
        <end position="747"/>
    </location>
</feature>
<accession>A0A198A4L9</accession>
<sequence length="756" mass="86981">MQKKWLYRLIMSYIPIFFAVIFCLMLLFFMTMSDLVRKQTLQANEVFAGQVVQILDSTLKNIDTVASKNVLLNSKITAYFNSKAQQSVYNYYEVTEVLQDFMASVPMIESVYLYRESDGKIIMQHFSSELSQFGDKAFVKASMSVQSPMIWSNLRTLSIFQDEEQAKRVISLVKKVPYYSGEQGLIVINVRADSLHDLTREMKIDGVSSLCLADSNGNSFEGSGRKCVQPGQDESDDTIVKSSYSDWTLHIGMKHEGLFAYVSTFSYVWVLLGFMTIIGGIAAMTYISHRHYRPLDQVMNRISTFSEHKNSLVKRQETDDEFAFIDKSLESLIEHTNNYDKLQAEGMLFRRAQLFKDVLDGTRVLPTHKLAAELAAVGLHEAFDHIVVAVIEMDDYRSFAESYTQKDQSLFKFTLRSAVQEIAEAENEHLWTEWIAPHQLGLLYRTEGEDRERQTILKIKTMAERARAWIEQYLTFTVTIGIANILKQTETLSVSFLEARKALERKISVGPNGVHIYDSRWDLLTEGRGLDTLQMDLREAAQLFRIGNPEWEMLLQQSFDTMVAGFYTKAELTSLLRTFKMQLHREMQELPQEFQEKWLGGGYVRMNALADDFEWIGEAQAKLLPPLKETHSELQELRMNREQYTLASNVQAYLAAHYGNPDVSLAQVSETFDVNTKTLSRIFKEEIGEKFVDYLARIRTEQAKQLLEETKEPVQVISEKVGYLYPMSFIRVFKKIVGTTPGDYRKEFEERKGNPS</sequence>
<keyword evidence="7" id="KW-1185">Reference proteome</keyword>
<dbReference type="PROSITE" id="PS01124">
    <property type="entry name" value="HTH_ARAC_FAMILY_2"/>
    <property type="match status" value="1"/>
</dbReference>
<dbReference type="InterPro" id="IPR009057">
    <property type="entry name" value="Homeodomain-like_sf"/>
</dbReference>
<dbReference type="RefSeq" id="WP_068667491.1">
    <property type="nucleotide sequence ID" value="NZ_LYPB01000076.1"/>
</dbReference>
<dbReference type="SMART" id="SM00342">
    <property type="entry name" value="HTH_ARAC"/>
    <property type="match status" value="1"/>
</dbReference>
<keyword evidence="3" id="KW-0804">Transcription</keyword>
<keyword evidence="4" id="KW-1133">Transmembrane helix</keyword>
<dbReference type="SUPFAM" id="SSF46689">
    <property type="entry name" value="Homeodomain-like"/>
    <property type="match status" value="1"/>
</dbReference>
<gene>
    <name evidence="6" type="ORF">A8708_20725</name>
</gene>
<organism evidence="6 7">
    <name type="scientific">Paenibacillus oryzisoli</name>
    <dbReference type="NCBI Taxonomy" id="1850517"/>
    <lineage>
        <taxon>Bacteria</taxon>
        <taxon>Bacillati</taxon>
        <taxon>Bacillota</taxon>
        <taxon>Bacilli</taxon>
        <taxon>Bacillales</taxon>
        <taxon>Paenibacillaceae</taxon>
        <taxon>Paenibacillus</taxon>
    </lineage>
</organism>
<dbReference type="Gene3D" id="1.10.10.60">
    <property type="entry name" value="Homeodomain-like"/>
    <property type="match status" value="2"/>
</dbReference>
<evidence type="ECO:0000313" key="6">
    <source>
        <dbReference type="EMBL" id="OAS16434.1"/>
    </source>
</evidence>
<keyword evidence="4" id="KW-0812">Transmembrane</keyword>
<evidence type="ECO:0000256" key="2">
    <source>
        <dbReference type="ARBA" id="ARBA00023125"/>
    </source>
</evidence>